<gene>
    <name evidence="4" type="ordered locus">FraEuI1c_1506</name>
</gene>
<dbReference type="PANTHER" id="PTHR47235:SF1">
    <property type="entry name" value="BLR6548 PROTEIN"/>
    <property type="match status" value="1"/>
</dbReference>
<sequence length="448" mass="45466" precursor="true">MRHPGRVALVLSVACAVGVAGCSTSSSGGAGSGAVTVNPALSKLGPDHGWSQTNVTVDPAKLACGSKAPDPNRGITATSIKIGSLATVTSPGGVAFGDFPTGAKIRLDAANAAGGVAGRHLDLTTTRDDGADPGRDADQAKAIVQQDQAFATLVGTTNGSYIDAFCTAEMPFFGWGNNTGFCGNAIGFGITGCQTPKTGDPRAYDTGGALTIANALPAGTARTAALIGLDNDAARQGIITVGQGLQSAGFKIVYNKSSIPVSGLTDATAIVNAVMTADSGKPPAVVFYVAQFGDAVKLSGALKAAGFKGALVSPIYDPRVSTVPELEGTYALLQWQGGFATDIPAVAQMAADFQKYAPGTALSLTSMAGYWSADMLVKALEKTGQNLTVDAFLKTLNTNYTNYVAAAVPETRWPLNHIAPAPCETLAHLTNGKWTAPALQCGAIAKAP</sequence>
<dbReference type="SUPFAM" id="SSF53822">
    <property type="entry name" value="Periplasmic binding protein-like I"/>
    <property type="match status" value="1"/>
</dbReference>
<keyword evidence="5" id="KW-1185">Reference proteome</keyword>
<keyword evidence="2" id="KW-0732">Signal</keyword>
<proteinExistence type="inferred from homology"/>
<protein>
    <submittedName>
        <fullName evidence="4">ABC-type branched-chain amino acid transport systems periplasmic component-like protein</fullName>
    </submittedName>
</protein>
<dbReference type="eggNOG" id="COG0683">
    <property type="taxonomic scope" value="Bacteria"/>
</dbReference>
<evidence type="ECO:0000256" key="2">
    <source>
        <dbReference type="ARBA" id="ARBA00022729"/>
    </source>
</evidence>
<evidence type="ECO:0000313" key="5">
    <source>
        <dbReference type="Proteomes" id="UP000002484"/>
    </source>
</evidence>
<accession>E3J6E1</accession>
<feature type="domain" description="Leucine-binding protein" evidence="3">
    <location>
        <begin position="79"/>
        <end position="406"/>
    </location>
</feature>
<dbReference type="RefSeq" id="WP_013422687.1">
    <property type="nucleotide sequence ID" value="NC_014666.1"/>
</dbReference>
<evidence type="ECO:0000256" key="1">
    <source>
        <dbReference type="ARBA" id="ARBA00010062"/>
    </source>
</evidence>
<dbReference type="AlphaFoldDB" id="E3J6E1"/>
<organism evidence="4 5">
    <name type="scientific">Pseudofrankia inefficax (strain DSM 45817 / CECT 9037 / DDB 130130 / EuI1c)</name>
    <name type="common">Frankia inefficax</name>
    <dbReference type="NCBI Taxonomy" id="298654"/>
    <lineage>
        <taxon>Bacteria</taxon>
        <taxon>Bacillati</taxon>
        <taxon>Actinomycetota</taxon>
        <taxon>Actinomycetes</taxon>
        <taxon>Frankiales</taxon>
        <taxon>Frankiaceae</taxon>
        <taxon>Pseudofrankia</taxon>
    </lineage>
</organism>
<dbReference type="Proteomes" id="UP000002484">
    <property type="component" value="Chromosome"/>
</dbReference>
<dbReference type="STRING" id="298654.FraEuI1c_1506"/>
<dbReference type="InterPro" id="IPR028081">
    <property type="entry name" value="Leu-bd"/>
</dbReference>
<dbReference type="OrthoDB" id="26870at2"/>
<reference evidence="4 5" key="1">
    <citation type="submission" date="2010-10" db="EMBL/GenBank/DDBJ databases">
        <title>Complete sequence of Frankia sp. EuI1c.</title>
        <authorList>
            <consortium name="US DOE Joint Genome Institute"/>
            <person name="Lucas S."/>
            <person name="Copeland A."/>
            <person name="Lapidus A."/>
            <person name="Cheng J.-F."/>
            <person name="Bruce D."/>
            <person name="Goodwin L."/>
            <person name="Pitluck S."/>
            <person name="Chertkov O."/>
            <person name="Detter J.C."/>
            <person name="Han C."/>
            <person name="Tapia R."/>
            <person name="Land M."/>
            <person name="Hauser L."/>
            <person name="Jeffries C."/>
            <person name="Kyrpides N."/>
            <person name="Ivanova N."/>
            <person name="Mikhailova N."/>
            <person name="Beauchemin N."/>
            <person name="Sen A."/>
            <person name="Sur S.A."/>
            <person name="Gtari M."/>
            <person name="Wall L."/>
            <person name="Tisa L."/>
            <person name="Woyke T."/>
        </authorList>
    </citation>
    <scope>NUCLEOTIDE SEQUENCE [LARGE SCALE GENOMIC DNA]</scope>
    <source>
        <strain evidence="5">DSM 45817 / CECT 9037 / EuI1c</strain>
    </source>
</reference>
<evidence type="ECO:0000259" key="3">
    <source>
        <dbReference type="Pfam" id="PF13458"/>
    </source>
</evidence>
<dbReference type="InParanoid" id="E3J6E1"/>
<dbReference type="EMBL" id="CP002299">
    <property type="protein sequence ID" value="ADP79568.1"/>
    <property type="molecule type" value="Genomic_DNA"/>
</dbReference>
<dbReference type="Gene3D" id="3.40.50.2300">
    <property type="match status" value="2"/>
</dbReference>
<dbReference type="HOGENOM" id="CLU_608013_0_0_11"/>
<name>E3J6E1_PSEI1</name>
<dbReference type="InterPro" id="IPR028082">
    <property type="entry name" value="Peripla_BP_I"/>
</dbReference>
<dbReference type="Pfam" id="PF13458">
    <property type="entry name" value="Peripla_BP_6"/>
    <property type="match status" value="1"/>
</dbReference>
<dbReference type="PANTHER" id="PTHR47235">
    <property type="entry name" value="BLR6548 PROTEIN"/>
    <property type="match status" value="1"/>
</dbReference>
<evidence type="ECO:0000313" key="4">
    <source>
        <dbReference type="EMBL" id="ADP79568.1"/>
    </source>
</evidence>
<dbReference type="KEGG" id="fri:FraEuI1c_1506"/>
<comment type="similarity">
    <text evidence="1">Belongs to the leucine-binding protein family.</text>
</comment>
<dbReference type="PROSITE" id="PS51257">
    <property type="entry name" value="PROKAR_LIPOPROTEIN"/>
    <property type="match status" value="1"/>
</dbReference>